<organism evidence="1 2">
    <name type="scientific">Ectothiorhodospira marina</name>
    <dbReference type="NCBI Taxonomy" id="1396821"/>
    <lineage>
        <taxon>Bacteria</taxon>
        <taxon>Pseudomonadati</taxon>
        <taxon>Pseudomonadota</taxon>
        <taxon>Gammaproteobacteria</taxon>
        <taxon>Chromatiales</taxon>
        <taxon>Ectothiorhodospiraceae</taxon>
        <taxon>Ectothiorhodospira</taxon>
    </lineage>
</organism>
<protein>
    <submittedName>
        <fullName evidence="1">Uncharacterized protein</fullName>
    </submittedName>
</protein>
<dbReference type="AlphaFoldDB" id="A0A1H7N800"/>
<dbReference type="Proteomes" id="UP000199256">
    <property type="component" value="Unassembled WGS sequence"/>
</dbReference>
<dbReference type="EMBL" id="FOAA01000011">
    <property type="protein sequence ID" value="SEL19095.1"/>
    <property type="molecule type" value="Genomic_DNA"/>
</dbReference>
<sequence length="214" mass="24426">MNFIGWGDPANSIWFFGLEEGAAFQQTYLNEIDGKAFVPIDEQKNLDWPVANKTATILTKITGAPSVADYRDKILWRGGSGSFNGNLLPLGKASRQQWSDDYERLFGISANDLGYYIELVREIRYPKIKQLKENAKPQAIVCFGKECWSEFKQVFVEHPYDVKEYGDEKIVVYDSDRVILCGHFSYGVHFTNKALDLVVEILEGWGVNPEKRNK</sequence>
<accession>A0A1H7N800</accession>
<keyword evidence="2" id="KW-1185">Reference proteome</keyword>
<proteinExistence type="predicted"/>
<reference evidence="2" key="1">
    <citation type="submission" date="2016-10" db="EMBL/GenBank/DDBJ databases">
        <authorList>
            <person name="Varghese N."/>
            <person name="Submissions S."/>
        </authorList>
    </citation>
    <scope>NUCLEOTIDE SEQUENCE [LARGE SCALE GENOMIC DNA]</scope>
    <source>
        <strain evidence="2">DSM 241</strain>
    </source>
</reference>
<gene>
    <name evidence="1" type="ORF">SAMN05444515_11128</name>
</gene>
<dbReference type="STRING" id="1396821.SAMN05444515_11128"/>
<evidence type="ECO:0000313" key="1">
    <source>
        <dbReference type="EMBL" id="SEL19095.1"/>
    </source>
</evidence>
<name>A0A1H7N800_9GAMM</name>
<evidence type="ECO:0000313" key="2">
    <source>
        <dbReference type="Proteomes" id="UP000199256"/>
    </source>
</evidence>